<feature type="transmembrane region" description="Helical" evidence="7">
    <location>
        <begin position="106"/>
        <end position="124"/>
    </location>
</feature>
<evidence type="ECO:0000256" key="4">
    <source>
        <dbReference type="ARBA" id="ARBA00022989"/>
    </source>
</evidence>
<evidence type="ECO:0000256" key="6">
    <source>
        <dbReference type="SAM" id="MobiDB-lite"/>
    </source>
</evidence>
<protein>
    <submittedName>
        <fullName evidence="9">GtrA family protein</fullName>
    </submittedName>
</protein>
<keyword evidence="10" id="KW-1185">Reference proteome</keyword>
<reference evidence="9 10" key="1">
    <citation type="submission" date="2021-07" db="EMBL/GenBank/DDBJ databases">
        <title>Clinical implication of Pseudomonas aeruginosa: further insight on the antimicrobial resistance.</title>
        <authorList>
            <person name="Macori G."/>
            <person name="Fanning S."/>
            <person name="Alqahtani A."/>
        </authorList>
    </citation>
    <scope>NUCLEOTIDE SEQUENCE [LARGE SCALE GENOMIC DNA]</scope>
    <source>
        <strain evidence="9 10">CFS3442</strain>
    </source>
</reference>
<evidence type="ECO:0000256" key="1">
    <source>
        <dbReference type="ARBA" id="ARBA00004141"/>
    </source>
</evidence>
<comment type="subcellular location">
    <subcellularLocation>
        <location evidence="1">Membrane</location>
        <topology evidence="1">Multi-pass membrane protein</topology>
    </subcellularLocation>
</comment>
<dbReference type="PANTHER" id="PTHR38459">
    <property type="entry name" value="PROPHAGE BACTOPRENOL-LINKED GLUCOSE TRANSLOCASE HOMOLOG"/>
    <property type="match status" value="1"/>
</dbReference>
<organism evidence="9 10">
    <name type="scientific">Stenotrophomonas riyadhensis</name>
    <dbReference type="NCBI Taxonomy" id="2859893"/>
    <lineage>
        <taxon>Bacteria</taxon>
        <taxon>Pseudomonadati</taxon>
        <taxon>Pseudomonadota</taxon>
        <taxon>Gammaproteobacteria</taxon>
        <taxon>Lysobacterales</taxon>
        <taxon>Lysobacteraceae</taxon>
        <taxon>Stenotrophomonas</taxon>
    </lineage>
</organism>
<keyword evidence="5 7" id="KW-0472">Membrane</keyword>
<feature type="transmembrane region" description="Helical" evidence="7">
    <location>
        <begin position="69"/>
        <end position="86"/>
    </location>
</feature>
<feature type="transmembrane region" description="Helical" evidence="7">
    <location>
        <begin position="42"/>
        <end position="63"/>
    </location>
</feature>
<proteinExistence type="inferred from homology"/>
<accession>A0ABT2XI73</accession>
<evidence type="ECO:0000256" key="7">
    <source>
        <dbReference type="SAM" id="Phobius"/>
    </source>
</evidence>
<evidence type="ECO:0000256" key="5">
    <source>
        <dbReference type="ARBA" id="ARBA00023136"/>
    </source>
</evidence>
<dbReference type="InterPro" id="IPR051401">
    <property type="entry name" value="GtrA_CellWall_Glycosyl"/>
</dbReference>
<comment type="similarity">
    <text evidence="2">Belongs to the GtrA family.</text>
</comment>
<feature type="region of interest" description="Disordered" evidence="6">
    <location>
        <begin position="1"/>
        <end position="25"/>
    </location>
</feature>
<keyword evidence="3 7" id="KW-0812">Transmembrane</keyword>
<feature type="domain" description="GtrA/DPMS transmembrane" evidence="8">
    <location>
        <begin position="45"/>
        <end position="163"/>
    </location>
</feature>
<dbReference type="PANTHER" id="PTHR38459:SF1">
    <property type="entry name" value="PROPHAGE BACTOPRENOL-LINKED GLUCOSE TRANSLOCASE HOMOLOG"/>
    <property type="match status" value="1"/>
</dbReference>
<evidence type="ECO:0000256" key="3">
    <source>
        <dbReference type="ARBA" id="ARBA00022692"/>
    </source>
</evidence>
<dbReference type="EMBL" id="JAHWBK010000009">
    <property type="protein sequence ID" value="MCV0325634.1"/>
    <property type="molecule type" value="Genomic_DNA"/>
</dbReference>
<feature type="transmembrane region" description="Helical" evidence="7">
    <location>
        <begin position="144"/>
        <end position="161"/>
    </location>
</feature>
<gene>
    <name evidence="9" type="ORF">KYJ44_14980</name>
</gene>
<comment type="caution">
    <text evidence="9">The sequence shown here is derived from an EMBL/GenBank/DDBJ whole genome shotgun (WGS) entry which is preliminary data.</text>
</comment>
<evidence type="ECO:0000313" key="9">
    <source>
        <dbReference type="EMBL" id="MCV0325634.1"/>
    </source>
</evidence>
<evidence type="ECO:0000313" key="10">
    <source>
        <dbReference type="Proteomes" id="UP001208054"/>
    </source>
</evidence>
<dbReference type="RefSeq" id="WP_197611115.1">
    <property type="nucleotide sequence ID" value="NZ_JAHWBK010000009.1"/>
</dbReference>
<sequence>MSPSAPDKNRSPSPPPADGCSTDRPNEAPGGGLLRDFFSRRYLLFLVSGGSSAVLGVTLRLLFAQFMGYTASVIVSYFFSTLAAYALNKRLVFRGQARSTELGKFFVVNVIGLLQTALLSNAFFKLIEWATRLPVPVAETMGHAVALSTLAVTSFIIHKYWTFSESKLDGKASRPD</sequence>
<evidence type="ECO:0000256" key="2">
    <source>
        <dbReference type="ARBA" id="ARBA00009399"/>
    </source>
</evidence>
<evidence type="ECO:0000259" key="8">
    <source>
        <dbReference type="Pfam" id="PF04138"/>
    </source>
</evidence>
<dbReference type="Proteomes" id="UP001208054">
    <property type="component" value="Unassembled WGS sequence"/>
</dbReference>
<name>A0ABT2XI73_9GAMM</name>
<keyword evidence="4 7" id="KW-1133">Transmembrane helix</keyword>
<dbReference type="Pfam" id="PF04138">
    <property type="entry name" value="GtrA_DPMS_TM"/>
    <property type="match status" value="1"/>
</dbReference>
<dbReference type="InterPro" id="IPR007267">
    <property type="entry name" value="GtrA_DPMS_TM"/>
</dbReference>